<evidence type="ECO:0000256" key="5">
    <source>
        <dbReference type="ARBA" id="ARBA00022989"/>
    </source>
</evidence>
<organism evidence="9 10">
    <name type="scientific">Saccharibacter floricola DSM 15669</name>
    <dbReference type="NCBI Taxonomy" id="1123227"/>
    <lineage>
        <taxon>Bacteria</taxon>
        <taxon>Pseudomonadati</taxon>
        <taxon>Pseudomonadota</taxon>
        <taxon>Alphaproteobacteria</taxon>
        <taxon>Acetobacterales</taxon>
        <taxon>Acetobacteraceae</taxon>
        <taxon>Saccharibacter</taxon>
    </lineage>
</organism>
<keyword evidence="5 7" id="KW-1133">Transmembrane helix</keyword>
<feature type="transmembrane region" description="Helical" evidence="7">
    <location>
        <begin position="95"/>
        <end position="117"/>
    </location>
</feature>
<feature type="transmembrane region" description="Helical" evidence="7">
    <location>
        <begin position="129"/>
        <end position="150"/>
    </location>
</feature>
<feature type="transmembrane region" description="Helical" evidence="7">
    <location>
        <begin position="6"/>
        <end position="32"/>
    </location>
</feature>
<keyword evidence="6 7" id="KW-0472">Membrane</keyword>
<dbReference type="PANTHER" id="PTHR30353:SF15">
    <property type="entry name" value="INNER MEMBRANE PROTEIN YABI"/>
    <property type="match status" value="1"/>
</dbReference>
<reference evidence="9" key="1">
    <citation type="submission" date="2013-04" db="EMBL/GenBank/DDBJ databases">
        <title>The genome sequencing project of 58 acetic acid bacteria.</title>
        <authorList>
            <person name="Okamoto-Kainuma A."/>
            <person name="Ishikawa M."/>
            <person name="Umino S."/>
            <person name="Koizumi Y."/>
            <person name="Shiwa Y."/>
            <person name="Yoshikawa H."/>
            <person name="Matsutani M."/>
            <person name="Matsushita K."/>
        </authorList>
    </citation>
    <scope>NUCLEOTIDE SEQUENCE</scope>
    <source>
        <strain evidence="9">DSM 15669</strain>
    </source>
</reference>
<dbReference type="InterPro" id="IPR032816">
    <property type="entry name" value="VTT_dom"/>
</dbReference>
<evidence type="ECO:0000259" key="8">
    <source>
        <dbReference type="Pfam" id="PF09335"/>
    </source>
</evidence>
<evidence type="ECO:0000256" key="7">
    <source>
        <dbReference type="RuleBase" id="RU367016"/>
    </source>
</evidence>
<sequence>MHAYIVLGLIIMFESTGIPLPAESLLILLSVYAARTHHLSMEGIMSAAIIGAILGDNLGYLIGHYFGYRLLERHGSKVGINEDRLLLGRYLFRRFGGLGILFGRFLAILRIFIALLAGATRMPWKHFMFYNALGGIIWGAGYVFVAYTIGDQMTHFSGPIGPIIGGLLIVSMLSGLFFLHRHEHTLVEKAKRDEGRGEQAPQ</sequence>
<evidence type="ECO:0000256" key="6">
    <source>
        <dbReference type="ARBA" id="ARBA00023136"/>
    </source>
</evidence>
<protein>
    <recommendedName>
        <fullName evidence="8">VTT domain-containing protein</fullName>
    </recommendedName>
</protein>
<name>A0ABQ0NX40_9PROT</name>
<keyword evidence="10" id="KW-1185">Reference proteome</keyword>
<evidence type="ECO:0000256" key="2">
    <source>
        <dbReference type="ARBA" id="ARBA00010792"/>
    </source>
</evidence>
<comment type="subcellular location">
    <subcellularLocation>
        <location evidence="1 7">Cell membrane</location>
        <topology evidence="1 7">Multi-pass membrane protein</topology>
    </subcellularLocation>
</comment>
<evidence type="ECO:0000256" key="1">
    <source>
        <dbReference type="ARBA" id="ARBA00004651"/>
    </source>
</evidence>
<comment type="caution">
    <text evidence="9">The sequence shown here is derived from an EMBL/GenBank/DDBJ whole genome shotgun (WGS) entry which is preliminary data.</text>
</comment>
<proteinExistence type="inferred from homology"/>
<keyword evidence="4 7" id="KW-0812">Transmembrane</keyword>
<feature type="domain" description="VTT" evidence="8">
    <location>
        <begin position="21"/>
        <end position="147"/>
    </location>
</feature>
<gene>
    <name evidence="9" type="ORF">AA15669_0323</name>
</gene>
<dbReference type="InterPro" id="IPR032818">
    <property type="entry name" value="DedA-like"/>
</dbReference>
<dbReference type="EMBL" id="BAQD01000003">
    <property type="protein sequence ID" value="GBQ05136.1"/>
    <property type="molecule type" value="Genomic_DNA"/>
</dbReference>
<comment type="similarity">
    <text evidence="2 7">Belongs to the DedA family.</text>
</comment>
<dbReference type="PANTHER" id="PTHR30353">
    <property type="entry name" value="INNER MEMBRANE PROTEIN DEDA-RELATED"/>
    <property type="match status" value="1"/>
</dbReference>
<evidence type="ECO:0000313" key="10">
    <source>
        <dbReference type="Proteomes" id="UP001062901"/>
    </source>
</evidence>
<evidence type="ECO:0000256" key="3">
    <source>
        <dbReference type="ARBA" id="ARBA00022475"/>
    </source>
</evidence>
<keyword evidence="3 7" id="KW-1003">Cell membrane</keyword>
<evidence type="ECO:0000256" key="4">
    <source>
        <dbReference type="ARBA" id="ARBA00022692"/>
    </source>
</evidence>
<evidence type="ECO:0000313" key="9">
    <source>
        <dbReference type="EMBL" id="GBQ05136.1"/>
    </source>
</evidence>
<feature type="transmembrane region" description="Helical" evidence="7">
    <location>
        <begin position="156"/>
        <end position="179"/>
    </location>
</feature>
<dbReference type="Proteomes" id="UP001062901">
    <property type="component" value="Unassembled WGS sequence"/>
</dbReference>
<feature type="transmembrane region" description="Helical" evidence="7">
    <location>
        <begin position="44"/>
        <end position="66"/>
    </location>
</feature>
<dbReference type="Pfam" id="PF09335">
    <property type="entry name" value="VTT_dom"/>
    <property type="match status" value="1"/>
</dbReference>
<accession>A0ABQ0NX40</accession>